<gene>
    <name evidence="2" type="ORF">BV510_25575</name>
    <name evidence="3" type="ORF">CRI78_06765</name>
</gene>
<accession>A0A1Q4H6L1</accession>
<dbReference type="InterPro" id="IPR002734">
    <property type="entry name" value="RibDG_C"/>
</dbReference>
<dbReference type="Proteomes" id="UP000191039">
    <property type="component" value="Unassembled WGS sequence"/>
</dbReference>
<evidence type="ECO:0000313" key="5">
    <source>
        <dbReference type="Proteomes" id="UP000220340"/>
    </source>
</evidence>
<dbReference type="AlphaFoldDB" id="A0A1Q4H6L1"/>
<dbReference type="InterPro" id="IPR024072">
    <property type="entry name" value="DHFR-like_dom_sf"/>
</dbReference>
<feature type="domain" description="Bacterial bifunctional deaminase-reductase C-terminal" evidence="1">
    <location>
        <begin position="6"/>
        <end position="92"/>
    </location>
</feature>
<dbReference type="GO" id="GO:0008703">
    <property type="term" value="F:5-amino-6-(5-phosphoribosylamino)uracil reductase activity"/>
    <property type="evidence" value="ECO:0007669"/>
    <property type="project" value="InterPro"/>
</dbReference>
<dbReference type="GO" id="GO:0009231">
    <property type="term" value="P:riboflavin biosynthetic process"/>
    <property type="evidence" value="ECO:0007669"/>
    <property type="project" value="InterPro"/>
</dbReference>
<keyword evidence="5" id="KW-1185">Reference proteome</keyword>
<dbReference type="EMBL" id="PDCR01000007">
    <property type="protein sequence ID" value="PEG55268.1"/>
    <property type="molecule type" value="Genomic_DNA"/>
</dbReference>
<reference evidence="3 5" key="2">
    <citation type="submission" date="2017-10" db="EMBL/GenBank/DDBJ databases">
        <title>The new phylogeny of genus Mycobacterium.</title>
        <authorList>
            <person name="Tortoli E."/>
            <person name="Trovato A."/>
            <person name="Cirillo D.M."/>
        </authorList>
    </citation>
    <scope>NUCLEOTIDE SEQUENCE [LARGE SCALE GENOMIC DNA]</scope>
    <source>
        <strain evidence="3 5">IP141170001</strain>
    </source>
</reference>
<dbReference type="Proteomes" id="UP000220340">
    <property type="component" value="Unassembled WGS sequence"/>
</dbReference>
<proteinExistence type="predicted"/>
<evidence type="ECO:0000313" key="4">
    <source>
        <dbReference type="Proteomes" id="UP000191039"/>
    </source>
</evidence>
<evidence type="ECO:0000313" key="2">
    <source>
        <dbReference type="EMBL" id="OPE47021.1"/>
    </source>
</evidence>
<evidence type="ECO:0000313" key="3">
    <source>
        <dbReference type="EMBL" id="PEG55268.1"/>
    </source>
</evidence>
<evidence type="ECO:0000259" key="1">
    <source>
        <dbReference type="Pfam" id="PF01872"/>
    </source>
</evidence>
<sequence>MGILSYTTSVSIDGYIADANGDFQWGAPDEAVFALHLARMAEVSTEVMGRKTYELMRYWETYPDGEEAVPGELEFAHRWKDIDKVVVSSTLTPAELGPEPVRLVPELSLGELQQIVDSVPDHVEIFGPTTAAAAIRAGMVRDFRFFVVPKMIGGGLRALPDGVHLDLRPAEHRTFDDGTAYLRYLPR</sequence>
<comment type="caution">
    <text evidence="3">The sequence shown here is derived from an EMBL/GenBank/DDBJ whole genome shotgun (WGS) entry which is preliminary data.</text>
</comment>
<dbReference type="OrthoDB" id="7949219at2"/>
<organism evidence="3 5">
    <name type="scientific">Mycolicibacterium diernhoferi</name>
    <dbReference type="NCBI Taxonomy" id="1801"/>
    <lineage>
        <taxon>Bacteria</taxon>
        <taxon>Bacillati</taxon>
        <taxon>Actinomycetota</taxon>
        <taxon>Actinomycetes</taxon>
        <taxon>Mycobacteriales</taxon>
        <taxon>Mycobacteriaceae</taxon>
        <taxon>Mycolicibacterium</taxon>
    </lineage>
</organism>
<dbReference type="EMBL" id="MIJD01000388">
    <property type="protein sequence ID" value="OPE47021.1"/>
    <property type="molecule type" value="Genomic_DNA"/>
</dbReference>
<reference evidence="2 4" key="1">
    <citation type="submission" date="2016-09" db="EMBL/GenBank/DDBJ databases">
        <title>genome sequences of unsequenced Mycobacteria.</title>
        <authorList>
            <person name="Greninger A.L."/>
            <person name="Jerome K.R."/>
            <person name="Mcnair B."/>
            <person name="Wallis C."/>
            <person name="Fang F."/>
        </authorList>
    </citation>
    <scope>NUCLEOTIDE SEQUENCE [LARGE SCALE GENOMIC DNA]</scope>
    <source>
        <strain evidence="2 4">BM1</strain>
    </source>
</reference>
<dbReference type="STRING" id="1801.BRW64_22865"/>
<protein>
    <submittedName>
        <fullName evidence="3">Deaminase</fullName>
    </submittedName>
</protein>
<dbReference type="SUPFAM" id="SSF53597">
    <property type="entry name" value="Dihydrofolate reductase-like"/>
    <property type="match status" value="1"/>
</dbReference>
<dbReference type="Pfam" id="PF01872">
    <property type="entry name" value="RibD_C"/>
    <property type="match status" value="1"/>
</dbReference>
<dbReference type="Gene3D" id="3.40.430.10">
    <property type="entry name" value="Dihydrofolate Reductase, subunit A"/>
    <property type="match status" value="1"/>
</dbReference>
<name>A0A1Q4H6L1_9MYCO</name>
<dbReference type="RefSeq" id="WP_073858754.1">
    <property type="nucleotide sequence ID" value="NZ_BAAATC010000006.1"/>
</dbReference>